<dbReference type="EMBL" id="AZEU01000040">
    <property type="protein sequence ID" value="KRL52338.1"/>
    <property type="molecule type" value="Genomic_DNA"/>
</dbReference>
<organism evidence="1 2">
    <name type="scientific">Lacticaseibacillus manihotivorans DSM 13343 = JCM 12514</name>
    <dbReference type="NCBI Taxonomy" id="1423769"/>
    <lineage>
        <taxon>Bacteria</taxon>
        <taxon>Bacillati</taxon>
        <taxon>Bacillota</taxon>
        <taxon>Bacilli</taxon>
        <taxon>Lactobacillales</taxon>
        <taxon>Lactobacillaceae</taxon>
        <taxon>Lacticaseibacillus</taxon>
    </lineage>
</organism>
<dbReference type="InterPro" id="IPR024499">
    <property type="entry name" value="Mbeg1-like"/>
</dbReference>
<evidence type="ECO:0008006" key="3">
    <source>
        <dbReference type="Google" id="ProtNLM"/>
    </source>
</evidence>
<proteinExistence type="predicted"/>
<gene>
    <name evidence="1" type="ORF">FD01_GL002447</name>
</gene>
<evidence type="ECO:0000313" key="2">
    <source>
        <dbReference type="Proteomes" id="UP000051790"/>
    </source>
</evidence>
<dbReference type="OrthoDB" id="9769481at2"/>
<name>A0A0R1RDT0_9LACO</name>
<dbReference type="RefSeq" id="WP_054717895.1">
    <property type="nucleotide sequence ID" value="NZ_AZEU01000040.1"/>
</dbReference>
<evidence type="ECO:0000313" key="1">
    <source>
        <dbReference type="EMBL" id="KRL52338.1"/>
    </source>
</evidence>
<dbReference type="Pfam" id="PF11187">
    <property type="entry name" value="Mbeg1-like"/>
    <property type="match status" value="1"/>
</dbReference>
<sequence length="349" mass="39039">MADYFDYLNKFGGVTFDQQTMSIVDAAILAQLAYCNFGSQTYGRLGDLTQADAKAMIAGTWQEARNLQLLTALTQTPRYQNVHWLAAVDEFDSQRQQQFSAVTFQLTPDTYYLSFRGTRASFVDWKEDFNLTFLDAIPSQLAASKYFAEIAYYYPGNYYLGGHSKGGNLATFAFAHAGELQKYVQMVYNLDGPGLQHPLPPDPKILKLVPQSSLIGIILDPSQDFAVVHSTASGFNQHDLFSWETRQRDFVYLPALDVRSRYAQKLLNQWVANLDDNTKQQALDAAYQVVQNTEQETFADLAKQPASSAKAILSGLKDADRSAWKTAAHGLAQAFIDNVPKPTHNKPEK</sequence>
<dbReference type="AlphaFoldDB" id="A0A0R1RDT0"/>
<dbReference type="SUPFAM" id="SSF53474">
    <property type="entry name" value="alpha/beta-Hydrolases"/>
    <property type="match status" value="1"/>
</dbReference>
<dbReference type="Proteomes" id="UP000051790">
    <property type="component" value="Unassembled WGS sequence"/>
</dbReference>
<accession>A0A0R1RDT0</accession>
<reference evidence="1 2" key="1">
    <citation type="journal article" date="2015" name="Genome Announc.">
        <title>Expanding the biotechnology potential of lactobacilli through comparative genomics of 213 strains and associated genera.</title>
        <authorList>
            <person name="Sun Z."/>
            <person name="Harris H.M."/>
            <person name="McCann A."/>
            <person name="Guo C."/>
            <person name="Argimon S."/>
            <person name="Zhang W."/>
            <person name="Yang X."/>
            <person name="Jeffery I.B."/>
            <person name="Cooney J.C."/>
            <person name="Kagawa T.F."/>
            <person name="Liu W."/>
            <person name="Song Y."/>
            <person name="Salvetti E."/>
            <person name="Wrobel A."/>
            <person name="Rasinkangas P."/>
            <person name="Parkhill J."/>
            <person name="Rea M.C."/>
            <person name="O'Sullivan O."/>
            <person name="Ritari J."/>
            <person name="Douillard F.P."/>
            <person name="Paul Ross R."/>
            <person name="Yang R."/>
            <person name="Briner A.E."/>
            <person name="Felis G.E."/>
            <person name="de Vos W.M."/>
            <person name="Barrangou R."/>
            <person name="Klaenhammer T.R."/>
            <person name="Caufield P.W."/>
            <person name="Cui Y."/>
            <person name="Zhang H."/>
            <person name="O'Toole P.W."/>
        </authorList>
    </citation>
    <scope>NUCLEOTIDE SEQUENCE [LARGE SCALE GENOMIC DNA]</scope>
    <source>
        <strain evidence="1 2">DSM 13343</strain>
    </source>
</reference>
<protein>
    <recommendedName>
        <fullName evidence="3">DUF2974 domain-containing protein</fullName>
    </recommendedName>
</protein>
<comment type="caution">
    <text evidence="1">The sequence shown here is derived from an EMBL/GenBank/DDBJ whole genome shotgun (WGS) entry which is preliminary data.</text>
</comment>
<dbReference type="Gene3D" id="3.40.50.1820">
    <property type="entry name" value="alpha/beta hydrolase"/>
    <property type="match status" value="1"/>
</dbReference>
<dbReference type="InterPro" id="IPR029058">
    <property type="entry name" value="AB_hydrolase_fold"/>
</dbReference>
<dbReference type="PATRIC" id="fig|1423769.4.peg.2641"/>
<keyword evidence="2" id="KW-1185">Reference proteome</keyword>